<feature type="region of interest" description="Disordered" evidence="4">
    <location>
        <begin position="1"/>
        <end position="38"/>
    </location>
</feature>
<proteinExistence type="predicted"/>
<dbReference type="Gene3D" id="3.90.530.10">
    <property type="entry name" value="XPA C-terminal domain"/>
    <property type="match status" value="1"/>
</dbReference>
<sequence length="370" mass="42278">MPKATSHGCDSESASPNSSPLKTPKRQTKKKAKLITDEASWPCSNIPEGRTINKTRARKEYKLSDKDIRDLPYVRVEDENFHGGNYRKPMMLYQERDIELTAWRKYGGPVGFQAHLQERHAEWLSKGRKGVWHEPTKYGLSVQLITQPPAGVPVDTWAVTPELVRKRDYLKANGRLWVWDAYNKALDNALGRGEAVRLGCSVPHQKLREAALCDLNQSKKYPPRPSLEQLASTSFDSLREVLKDAPVPKGPYVEVDGLDWHDHEDGETSIYWAEGYLNRLFTALNAVIDEHGSGENGWKSARWMVYDTYSQSFAGIYYHDVKMEVVDDAYEWLCGRLIHSENFAITTRMDECSELGKRYNEMLPRLSPGE</sequence>
<dbReference type="SUPFAM" id="SSF46955">
    <property type="entry name" value="Putative DNA-binding domain"/>
    <property type="match status" value="1"/>
</dbReference>
<gene>
    <name evidence="5" type="ORF">LACBIDRAFT_293357</name>
</gene>
<keyword evidence="2" id="KW-0862">Zinc</keyword>
<evidence type="ECO:0000313" key="5">
    <source>
        <dbReference type="EMBL" id="EDR11224.1"/>
    </source>
</evidence>
<dbReference type="AlphaFoldDB" id="B0D362"/>
<reference evidence="5 6" key="1">
    <citation type="journal article" date="2008" name="Nature">
        <title>The genome of Laccaria bicolor provides insights into mycorrhizal symbiosis.</title>
        <authorList>
            <person name="Martin F."/>
            <person name="Aerts A."/>
            <person name="Ahren D."/>
            <person name="Brun A."/>
            <person name="Danchin E.G.J."/>
            <person name="Duchaussoy F."/>
            <person name="Gibon J."/>
            <person name="Kohler A."/>
            <person name="Lindquist E."/>
            <person name="Pereda V."/>
            <person name="Salamov A."/>
            <person name="Shapiro H.J."/>
            <person name="Wuyts J."/>
            <person name="Blaudez D."/>
            <person name="Buee M."/>
            <person name="Brokstein P."/>
            <person name="Canbaeck B."/>
            <person name="Cohen D."/>
            <person name="Courty P.E."/>
            <person name="Coutinho P.M."/>
            <person name="Delaruelle C."/>
            <person name="Detter J.C."/>
            <person name="Deveau A."/>
            <person name="DiFazio S."/>
            <person name="Duplessis S."/>
            <person name="Fraissinet-Tachet L."/>
            <person name="Lucic E."/>
            <person name="Frey-Klett P."/>
            <person name="Fourrey C."/>
            <person name="Feussner I."/>
            <person name="Gay G."/>
            <person name="Grimwood J."/>
            <person name="Hoegger P.J."/>
            <person name="Jain P."/>
            <person name="Kilaru S."/>
            <person name="Labbe J."/>
            <person name="Lin Y.C."/>
            <person name="Legue V."/>
            <person name="Le Tacon F."/>
            <person name="Marmeisse R."/>
            <person name="Melayah D."/>
            <person name="Montanini B."/>
            <person name="Muratet M."/>
            <person name="Nehls U."/>
            <person name="Niculita-Hirzel H."/>
            <person name="Oudot-Le Secq M.P."/>
            <person name="Peter M."/>
            <person name="Quesneville H."/>
            <person name="Rajashekar B."/>
            <person name="Reich M."/>
            <person name="Rouhier N."/>
            <person name="Schmutz J."/>
            <person name="Yin T."/>
            <person name="Chalot M."/>
            <person name="Henrissat B."/>
            <person name="Kuees U."/>
            <person name="Lucas S."/>
            <person name="Van de Peer Y."/>
            <person name="Podila G.K."/>
            <person name="Polle A."/>
            <person name="Pukkila P.J."/>
            <person name="Richardson P.M."/>
            <person name="Rouze P."/>
            <person name="Sanders I.R."/>
            <person name="Stajich J.E."/>
            <person name="Tunlid A."/>
            <person name="Tuskan G."/>
            <person name="Grigoriev I.V."/>
        </authorList>
    </citation>
    <scope>NUCLEOTIDE SEQUENCE [LARGE SCALE GENOMIC DNA]</scope>
    <source>
        <strain evidence="6">S238N-H82 / ATCC MYA-4686</strain>
    </source>
</reference>
<evidence type="ECO:0000256" key="1">
    <source>
        <dbReference type="ARBA" id="ARBA00004123"/>
    </source>
</evidence>
<name>B0D362_LACBS</name>
<dbReference type="InterPro" id="IPR037129">
    <property type="entry name" value="XPA_sf"/>
</dbReference>
<dbReference type="RefSeq" id="XP_001878525.1">
    <property type="nucleotide sequence ID" value="XM_001878490.1"/>
</dbReference>
<organism evidence="6">
    <name type="scientific">Laccaria bicolor (strain S238N-H82 / ATCC MYA-4686)</name>
    <name type="common">Bicoloured deceiver</name>
    <name type="synonym">Laccaria laccata var. bicolor</name>
    <dbReference type="NCBI Taxonomy" id="486041"/>
    <lineage>
        <taxon>Eukaryota</taxon>
        <taxon>Fungi</taxon>
        <taxon>Dikarya</taxon>
        <taxon>Basidiomycota</taxon>
        <taxon>Agaricomycotina</taxon>
        <taxon>Agaricomycetes</taxon>
        <taxon>Agaricomycetidae</taxon>
        <taxon>Agaricales</taxon>
        <taxon>Agaricineae</taxon>
        <taxon>Hydnangiaceae</taxon>
        <taxon>Laccaria</taxon>
    </lineage>
</organism>
<dbReference type="HOGENOM" id="CLU_748157_0_0_1"/>
<accession>B0D362</accession>
<dbReference type="GeneID" id="6073878"/>
<dbReference type="InParanoid" id="B0D362"/>
<keyword evidence="6" id="KW-1185">Reference proteome</keyword>
<dbReference type="KEGG" id="lbc:LACBIDRAFT_293357"/>
<dbReference type="OrthoDB" id="2965800at2759"/>
<dbReference type="Proteomes" id="UP000001194">
    <property type="component" value="Unassembled WGS sequence"/>
</dbReference>
<evidence type="ECO:0000256" key="3">
    <source>
        <dbReference type="ARBA" id="ARBA00023242"/>
    </source>
</evidence>
<feature type="compositionally biased region" description="Basic residues" evidence="4">
    <location>
        <begin position="23"/>
        <end position="33"/>
    </location>
</feature>
<dbReference type="CDD" id="cd21075">
    <property type="entry name" value="DBD_XPA-like"/>
    <property type="match status" value="1"/>
</dbReference>
<dbReference type="EMBL" id="DS547096">
    <property type="protein sequence ID" value="EDR11224.1"/>
    <property type="molecule type" value="Genomic_DNA"/>
</dbReference>
<dbReference type="GO" id="GO:0005634">
    <property type="term" value="C:nucleus"/>
    <property type="evidence" value="ECO:0007669"/>
    <property type="project" value="UniProtKB-SubCell"/>
</dbReference>
<keyword evidence="3" id="KW-0539">Nucleus</keyword>
<dbReference type="InterPro" id="IPR009061">
    <property type="entry name" value="DNA-bd_dom_put_sf"/>
</dbReference>
<evidence type="ECO:0000256" key="2">
    <source>
        <dbReference type="ARBA" id="ARBA00022833"/>
    </source>
</evidence>
<comment type="subcellular location">
    <subcellularLocation>
        <location evidence="1">Nucleus</location>
    </subcellularLocation>
</comment>
<evidence type="ECO:0000313" key="6">
    <source>
        <dbReference type="Proteomes" id="UP000001194"/>
    </source>
</evidence>
<protein>
    <submittedName>
        <fullName evidence="5">Predicted protein</fullName>
    </submittedName>
</protein>
<evidence type="ECO:0000256" key="4">
    <source>
        <dbReference type="SAM" id="MobiDB-lite"/>
    </source>
</evidence>